<dbReference type="Proteomes" id="UP001183246">
    <property type="component" value="Unassembled WGS sequence"/>
</dbReference>
<name>A0ABU2MRG7_9ACTN</name>
<comment type="caution">
    <text evidence="1">The sequence shown here is derived from an EMBL/GenBank/DDBJ whole genome shotgun (WGS) entry which is preliminary data.</text>
</comment>
<accession>A0ABU2MRG7</accession>
<dbReference type="EMBL" id="JAVREL010000005">
    <property type="protein sequence ID" value="MDT0343194.1"/>
    <property type="molecule type" value="Genomic_DNA"/>
</dbReference>
<organism evidence="1 2">
    <name type="scientific">Streptomyces litchfieldiae</name>
    <dbReference type="NCBI Taxonomy" id="3075543"/>
    <lineage>
        <taxon>Bacteria</taxon>
        <taxon>Bacillati</taxon>
        <taxon>Actinomycetota</taxon>
        <taxon>Actinomycetes</taxon>
        <taxon>Kitasatosporales</taxon>
        <taxon>Streptomycetaceae</taxon>
        <taxon>Streptomyces</taxon>
    </lineage>
</organism>
<proteinExistence type="predicted"/>
<protein>
    <submittedName>
        <fullName evidence="1">Uncharacterized protein</fullName>
    </submittedName>
</protein>
<gene>
    <name evidence="1" type="ORF">RM590_11295</name>
</gene>
<evidence type="ECO:0000313" key="1">
    <source>
        <dbReference type="EMBL" id="MDT0343194.1"/>
    </source>
</evidence>
<reference evidence="2" key="1">
    <citation type="submission" date="2023-07" db="EMBL/GenBank/DDBJ databases">
        <title>30 novel species of actinomycetes from the DSMZ collection.</title>
        <authorList>
            <person name="Nouioui I."/>
        </authorList>
    </citation>
    <scope>NUCLEOTIDE SEQUENCE [LARGE SCALE GENOMIC DNA]</scope>
    <source>
        <strain evidence="2">DSM 44938</strain>
    </source>
</reference>
<sequence length="52" mass="6048">MSGVELAERDIRYIQAWLNEFTVEISDDVTPAQAKEMVFRHIEEQVMSTYGL</sequence>
<evidence type="ECO:0000313" key="2">
    <source>
        <dbReference type="Proteomes" id="UP001183246"/>
    </source>
</evidence>
<keyword evidence="2" id="KW-1185">Reference proteome</keyword>